<dbReference type="EMBL" id="JAUHHV010000005">
    <property type="protein sequence ID" value="KAK1424646.1"/>
    <property type="molecule type" value="Genomic_DNA"/>
</dbReference>
<feature type="compositionally biased region" description="Polar residues" evidence="1">
    <location>
        <begin position="64"/>
        <end position="73"/>
    </location>
</feature>
<keyword evidence="3" id="KW-1185">Reference proteome</keyword>
<sequence length="95" mass="10179">MAPTTNPAPVQGSAPHVNNRTNTHIVAAVVSRHSVVAVEVNNIDWIFQVEVVTPVQNALIASCSDSESTSHVSTEPGPWENGEIEGLPLNLRIME</sequence>
<comment type="caution">
    <text evidence="2">The sequence shown here is derived from an EMBL/GenBank/DDBJ whole genome shotgun (WGS) entry which is preliminary data.</text>
</comment>
<reference evidence="2" key="1">
    <citation type="journal article" date="2023" name="bioRxiv">
        <title>Improved chromosome-level genome assembly for marigold (Tagetes erecta).</title>
        <authorList>
            <person name="Jiang F."/>
            <person name="Yuan L."/>
            <person name="Wang S."/>
            <person name="Wang H."/>
            <person name="Xu D."/>
            <person name="Wang A."/>
            <person name="Fan W."/>
        </authorList>
    </citation>
    <scope>NUCLEOTIDE SEQUENCE</scope>
    <source>
        <strain evidence="2">WSJ</strain>
        <tissue evidence="2">Leaf</tissue>
    </source>
</reference>
<evidence type="ECO:0000256" key="1">
    <source>
        <dbReference type="SAM" id="MobiDB-lite"/>
    </source>
</evidence>
<proteinExistence type="predicted"/>
<evidence type="ECO:0000313" key="2">
    <source>
        <dbReference type="EMBL" id="KAK1424646.1"/>
    </source>
</evidence>
<gene>
    <name evidence="2" type="ORF">QVD17_19980</name>
</gene>
<feature type="region of interest" description="Disordered" evidence="1">
    <location>
        <begin position="64"/>
        <end position="84"/>
    </location>
</feature>
<accession>A0AAD8KP21</accession>
<evidence type="ECO:0000313" key="3">
    <source>
        <dbReference type="Proteomes" id="UP001229421"/>
    </source>
</evidence>
<dbReference type="AlphaFoldDB" id="A0AAD8KP21"/>
<organism evidence="2 3">
    <name type="scientific">Tagetes erecta</name>
    <name type="common">African marigold</name>
    <dbReference type="NCBI Taxonomy" id="13708"/>
    <lineage>
        <taxon>Eukaryota</taxon>
        <taxon>Viridiplantae</taxon>
        <taxon>Streptophyta</taxon>
        <taxon>Embryophyta</taxon>
        <taxon>Tracheophyta</taxon>
        <taxon>Spermatophyta</taxon>
        <taxon>Magnoliopsida</taxon>
        <taxon>eudicotyledons</taxon>
        <taxon>Gunneridae</taxon>
        <taxon>Pentapetalae</taxon>
        <taxon>asterids</taxon>
        <taxon>campanulids</taxon>
        <taxon>Asterales</taxon>
        <taxon>Asteraceae</taxon>
        <taxon>Asteroideae</taxon>
        <taxon>Heliantheae alliance</taxon>
        <taxon>Tageteae</taxon>
        <taxon>Tagetes</taxon>
    </lineage>
</organism>
<name>A0AAD8KP21_TARER</name>
<protein>
    <submittedName>
        <fullName evidence="2">Uncharacterized protein</fullName>
    </submittedName>
</protein>
<dbReference type="Proteomes" id="UP001229421">
    <property type="component" value="Unassembled WGS sequence"/>
</dbReference>